<dbReference type="EMBL" id="JAMBEP010000003">
    <property type="protein sequence ID" value="MCL1635480.1"/>
    <property type="molecule type" value="Genomic_DNA"/>
</dbReference>
<evidence type="ECO:0000313" key="1">
    <source>
        <dbReference type="EMBL" id="MCL1635480.1"/>
    </source>
</evidence>
<name>A0ABT0MKU2_9GAMM</name>
<dbReference type="InterPro" id="IPR038312">
    <property type="entry name" value="DUF5063_sf"/>
</dbReference>
<evidence type="ECO:0000313" key="2">
    <source>
        <dbReference type="Proteomes" id="UP001431217"/>
    </source>
</evidence>
<dbReference type="Pfam" id="PF16702">
    <property type="entry name" value="DUF5063"/>
    <property type="match status" value="1"/>
</dbReference>
<accession>A0ABT0MKU2</accession>
<keyword evidence="2" id="KW-1185">Reference proteome</keyword>
<dbReference type="RefSeq" id="WP_249475073.1">
    <property type="nucleotide sequence ID" value="NZ_JAMBEP010000003.1"/>
</dbReference>
<proteinExistence type="predicted"/>
<dbReference type="Gene3D" id="1.20.120.1550">
    <property type="entry name" value="Protein of unknown function DUF5063"/>
    <property type="match status" value="1"/>
</dbReference>
<protein>
    <submittedName>
        <fullName evidence="1">DUF5063 domain-containing protein</fullName>
    </submittedName>
</protein>
<gene>
    <name evidence="1" type="ORF">M2650_12695</name>
</gene>
<comment type="caution">
    <text evidence="1">The sequence shown here is derived from an EMBL/GenBank/DDBJ whole genome shotgun (WGS) entry which is preliminary data.</text>
</comment>
<dbReference type="Proteomes" id="UP001431217">
    <property type="component" value="Unassembled WGS sequence"/>
</dbReference>
<organism evidence="1 2">
    <name type="scientific">Luteimonas galliterrae</name>
    <dbReference type="NCBI Taxonomy" id="2940486"/>
    <lineage>
        <taxon>Bacteria</taxon>
        <taxon>Pseudomonadati</taxon>
        <taxon>Pseudomonadota</taxon>
        <taxon>Gammaproteobacteria</taxon>
        <taxon>Lysobacterales</taxon>
        <taxon>Lysobacteraceae</taxon>
        <taxon>Luteimonas</taxon>
    </lineage>
</organism>
<dbReference type="InterPro" id="IPR032025">
    <property type="entry name" value="DUF5063"/>
</dbReference>
<reference evidence="1 2" key="1">
    <citation type="submission" date="2022-05" db="EMBL/GenBank/DDBJ databases">
        <title>Luteimonas sp. SX5, whole genome shotgun sequencing project.</title>
        <authorList>
            <person name="Zhao G."/>
            <person name="Shen L."/>
        </authorList>
    </citation>
    <scope>NUCLEOTIDE SEQUENCE [LARGE SCALE GENOMIC DNA]</scope>
    <source>
        <strain evidence="1 2">SX5</strain>
    </source>
</reference>
<sequence length="159" mass="17927">MSSQVQHFAEAANQFCSWAEHAPQSPEAEAGTALRLLSSLYQQALTLPDTFAEGEPAETTDEEWKSIYRRFGALPFNYYSQRFDPMDVQNDALELGDLADDLADTWRDLRRGLSLFKSGHVAAAGWEWRQSFWQHWGHHAAGGIYALHCWLAEHSQGAA</sequence>